<protein>
    <submittedName>
        <fullName evidence="2">Uncharacterized protein</fullName>
    </submittedName>
</protein>
<dbReference type="PATRIC" id="fig|157838.3.peg.5246"/>
<sequence>MKIEENITFILEKEIEQIESSISAILKQMEKEREIQLLQELHHEANRLELRRDEIYEKLEKIEGD</sequence>
<evidence type="ECO:0000313" key="3">
    <source>
        <dbReference type="Proteomes" id="UP000051888"/>
    </source>
</evidence>
<keyword evidence="3" id="KW-1185">Reference proteome</keyword>
<feature type="coiled-coil region" evidence="1">
    <location>
        <begin position="31"/>
        <end position="65"/>
    </location>
</feature>
<dbReference type="EMBL" id="LJJC01000015">
    <property type="protein sequence ID" value="KQL50672.1"/>
    <property type="molecule type" value="Genomic_DNA"/>
</dbReference>
<name>A0A0Q3T9F5_9BACI</name>
<dbReference type="AlphaFoldDB" id="A0A0Q3T9F5"/>
<accession>A0A0Q3T9F5</accession>
<proteinExistence type="predicted"/>
<organism evidence="2 3">
    <name type="scientific">Heyndrickxia shackletonii</name>
    <dbReference type="NCBI Taxonomy" id="157838"/>
    <lineage>
        <taxon>Bacteria</taxon>
        <taxon>Bacillati</taxon>
        <taxon>Bacillota</taxon>
        <taxon>Bacilli</taxon>
        <taxon>Bacillales</taxon>
        <taxon>Bacillaceae</taxon>
        <taxon>Heyndrickxia</taxon>
    </lineage>
</organism>
<dbReference type="Proteomes" id="UP000051888">
    <property type="component" value="Unassembled WGS sequence"/>
</dbReference>
<evidence type="ECO:0000313" key="2">
    <source>
        <dbReference type="EMBL" id="KQL50672.1"/>
    </source>
</evidence>
<comment type="caution">
    <text evidence="2">The sequence shown here is derived from an EMBL/GenBank/DDBJ whole genome shotgun (WGS) entry which is preliminary data.</text>
</comment>
<reference evidence="2 3" key="1">
    <citation type="submission" date="2015-09" db="EMBL/GenBank/DDBJ databases">
        <title>Genome sequencing project for genomic taxonomy and phylogenomics of Bacillus-like bacteria.</title>
        <authorList>
            <person name="Liu B."/>
            <person name="Wang J."/>
            <person name="Zhu Y."/>
            <person name="Liu G."/>
            <person name="Chen Q."/>
            <person name="Chen Z."/>
            <person name="Lan J."/>
            <person name="Che J."/>
            <person name="Ge C."/>
            <person name="Shi H."/>
            <person name="Pan Z."/>
            <person name="Liu X."/>
        </authorList>
    </citation>
    <scope>NUCLEOTIDE SEQUENCE [LARGE SCALE GENOMIC DNA]</scope>
    <source>
        <strain evidence="2 3">LMG 18435</strain>
    </source>
</reference>
<evidence type="ECO:0000256" key="1">
    <source>
        <dbReference type="SAM" id="Coils"/>
    </source>
</evidence>
<keyword evidence="1" id="KW-0175">Coiled coil</keyword>
<gene>
    <name evidence="2" type="ORF">AN964_23850</name>
</gene>